<feature type="transmembrane region" description="Helical" evidence="7">
    <location>
        <begin position="126"/>
        <end position="149"/>
    </location>
</feature>
<evidence type="ECO:0000256" key="3">
    <source>
        <dbReference type="ARBA" id="ARBA00022989"/>
    </source>
</evidence>
<evidence type="ECO:0000256" key="4">
    <source>
        <dbReference type="ARBA" id="ARBA00023136"/>
    </source>
</evidence>
<evidence type="ECO:0000256" key="6">
    <source>
        <dbReference type="SAM" id="MobiDB-lite"/>
    </source>
</evidence>
<evidence type="ECO:0000256" key="2">
    <source>
        <dbReference type="ARBA" id="ARBA00022692"/>
    </source>
</evidence>
<name>A0A2I1BUA9_ASPN1</name>
<dbReference type="AlphaFoldDB" id="A0A2I1BUA9"/>
<dbReference type="RefSeq" id="XP_024677554.1">
    <property type="nucleotide sequence ID" value="XM_024823786.1"/>
</dbReference>
<evidence type="ECO:0000259" key="8">
    <source>
        <dbReference type="Pfam" id="PF20684"/>
    </source>
</evidence>
<dbReference type="GeneID" id="36531111"/>
<evidence type="ECO:0000313" key="9">
    <source>
        <dbReference type="EMBL" id="PKX88959.1"/>
    </source>
</evidence>
<evidence type="ECO:0000313" key="10">
    <source>
        <dbReference type="Proteomes" id="UP000234474"/>
    </source>
</evidence>
<proteinExistence type="inferred from homology"/>
<dbReference type="PANTHER" id="PTHR33048:SF161">
    <property type="entry name" value="INTEGRAL MEMBRANE PROTEIN"/>
    <property type="match status" value="1"/>
</dbReference>
<dbReference type="EMBL" id="MSZS01000011">
    <property type="protein sequence ID" value="PKX88959.1"/>
    <property type="molecule type" value="Genomic_DNA"/>
</dbReference>
<keyword evidence="2 7" id="KW-0812">Transmembrane</keyword>
<comment type="subcellular location">
    <subcellularLocation>
        <location evidence="1">Membrane</location>
        <topology evidence="1">Multi-pass membrane protein</topology>
    </subcellularLocation>
</comment>
<evidence type="ECO:0000256" key="1">
    <source>
        <dbReference type="ARBA" id="ARBA00004141"/>
    </source>
</evidence>
<dbReference type="InterPro" id="IPR049326">
    <property type="entry name" value="Rhodopsin_dom_fungi"/>
</dbReference>
<dbReference type="VEuPathDB" id="FungiDB:P174DRAFT_397289"/>
<keyword evidence="3 7" id="KW-1133">Transmembrane helix</keyword>
<dbReference type="STRING" id="1392255.A0A2I1BUA9"/>
<dbReference type="Pfam" id="PF20684">
    <property type="entry name" value="Fung_rhodopsin"/>
    <property type="match status" value="1"/>
</dbReference>
<feature type="region of interest" description="Disordered" evidence="6">
    <location>
        <begin position="314"/>
        <end position="355"/>
    </location>
</feature>
<keyword evidence="4 7" id="KW-0472">Membrane</keyword>
<sequence>MVVLYEAFAFPIVRDQLIANTVLVAFATLALVLRFISRHLRQSKIWWDDGCCVGSMLHTYSMLAMHYHYARVGMRNHVTEIPPENLVAILKMLIVYQVVYYNAMLLAKLSYLFFYLRIFVTKGFRIAAWVCMGCACAYWAGSMLQIFFICQPFQKNWNPMLPGHCASQNVAFSTIGAFNLITDVMIMVLPLHLIWKLHMSTATKLALYGIFGMGLFISAITIIRIRVLTTVDFLDLPYSMIWAAFWSVTEPALANLNACVPMLRPVFKTAFPTLFASRKIYSTQPESGGTGNKNKAFKRINDVDSDIQLTNLTQLEEPARTSRDGRSEHGDDRSQDGRSQDGRSQEGSTHVSRSVIETKPWAYNVAI</sequence>
<protein>
    <submittedName>
        <fullName evidence="9">Integral membrane protein</fullName>
    </submittedName>
</protein>
<gene>
    <name evidence="9" type="ORF">P174DRAFT_397289</name>
</gene>
<evidence type="ECO:0000256" key="7">
    <source>
        <dbReference type="SAM" id="Phobius"/>
    </source>
</evidence>
<accession>A0A2I1BUA9</accession>
<dbReference type="GO" id="GO:0016020">
    <property type="term" value="C:membrane"/>
    <property type="evidence" value="ECO:0007669"/>
    <property type="project" value="UniProtKB-SubCell"/>
</dbReference>
<reference evidence="10" key="1">
    <citation type="journal article" date="2018" name="Proc. Natl. Acad. Sci. U.S.A.">
        <title>Linking secondary metabolites to gene clusters through genome sequencing of six diverse Aspergillus species.</title>
        <authorList>
            <person name="Kaerboelling I."/>
            <person name="Vesth T.C."/>
            <person name="Frisvad J.C."/>
            <person name="Nybo J.L."/>
            <person name="Theobald S."/>
            <person name="Kuo A."/>
            <person name="Bowyer P."/>
            <person name="Matsuda Y."/>
            <person name="Mondo S."/>
            <person name="Lyhne E.K."/>
            <person name="Kogle M.E."/>
            <person name="Clum A."/>
            <person name="Lipzen A."/>
            <person name="Salamov A."/>
            <person name="Ngan C.Y."/>
            <person name="Daum C."/>
            <person name="Chiniquy J."/>
            <person name="Barry K."/>
            <person name="LaButti K."/>
            <person name="Haridas S."/>
            <person name="Simmons B.A."/>
            <person name="Magnuson J.K."/>
            <person name="Mortensen U.H."/>
            <person name="Larsen T.O."/>
            <person name="Grigoriev I.V."/>
            <person name="Baker S.E."/>
            <person name="Andersen M.R."/>
        </authorList>
    </citation>
    <scope>NUCLEOTIDE SEQUENCE [LARGE SCALE GENOMIC DNA]</scope>
    <source>
        <strain evidence="10">IBT 16806</strain>
    </source>
</reference>
<feature type="transmembrane region" description="Helical" evidence="7">
    <location>
        <begin position="205"/>
        <end position="223"/>
    </location>
</feature>
<feature type="transmembrane region" description="Helical" evidence="7">
    <location>
        <begin position="17"/>
        <end position="36"/>
    </location>
</feature>
<dbReference type="OrthoDB" id="10017208at2759"/>
<feature type="transmembrane region" description="Helical" evidence="7">
    <location>
        <begin position="170"/>
        <end position="193"/>
    </location>
</feature>
<organism evidence="9 10">
    <name type="scientific">Aspergillus novofumigatus (strain IBT 16806)</name>
    <dbReference type="NCBI Taxonomy" id="1392255"/>
    <lineage>
        <taxon>Eukaryota</taxon>
        <taxon>Fungi</taxon>
        <taxon>Dikarya</taxon>
        <taxon>Ascomycota</taxon>
        <taxon>Pezizomycotina</taxon>
        <taxon>Eurotiomycetes</taxon>
        <taxon>Eurotiomycetidae</taxon>
        <taxon>Eurotiales</taxon>
        <taxon>Aspergillaceae</taxon>
        <taxon>Aspergillus</taxon>
        <taxon>Aspergillus subgen. Fumigati</taxon>
    </lineage>
</organism>
<evidence type="ECO:0000256" key="5">
    <source>
        <dbReference type="ARBA" id="ARBA00038359"/>
    </source>
</evidence>
<feature type="compositionally biased region" description="Basic and acidic residues" evidence="6">
    <location>
        <begin position="317"/>
        <end position="344"/>
    </location>
</feature>
<comment type="caution">
    <text evidence="9">The sequence shown here is derived from an EMBL/GenBank/DDBJ whole genome shotgun (WGS) entry which is preliminary data.</text>
</comment>
<dbReference type="PANTHER" id="PTHR33048">
    <property type="entry name" value="PTH11-LIKE INTEGRAL MEMBRANE PROTEIN (AFU_ORTHOLOGUE AFUA_5G11245)"/>
    <property type="match status" value="1"/>
</dbReference>
<comment type="similarity">
    <text evidence="5">Belongs to the SAT4 family.</text>
</comment>
<feature type="domain" description="Rhodopsin" evidence="8">
    <location>
        <begin position="33"/>
        <end position="268"/>
    </location>
</feature>
<dbReference type="Proteomes" id="UP000234474">
    <property type="component" value="Unassembled WGS sequence"/>
</dbReference>
<dbReference type="InterPro" id="IPR052337">
    <property type="entry name" value="SAT4-like"/>
</dbReference>
<keyword evidence="10" id="KW-1185">Reference proteome</keyword>
<feature type="transmembrane region" description="Helical" evidence="7">
    <location>
        <begin position="99"/>
        <end position="120"/>
    </location>
</feature>
<dbReference type="OMA" id="HCASQNV"/>